<gene>
    <name evidence="1" type="ORF">PanWU01x14_106600</name>
</gene>
<evidence type="ECO:0000313" key="2">
    <source>
        <dbReference type="Proteomes" id="UP000237105"/>
    </source>
</evidence>
<name>A0A2P5D0P3_PARAD</name>
<dbReference type="Proteomes" id="UP000237105">
    <property type="component" value="Unassembled WGS sequence"/>
</dbReference>
<dbReference type="EMBL" id="JXTB01000076">
    <property type="protein sequence ID" value="PON66874.1"/>
    <property type="molecule type" value="Genomic_DNA"/>
</dbReference>
<comment type="caution">
    <text evidence="1">The sequence shown here is derived from an EMBL/GenBank/DDBJ whole genome shotgun (WGS) entry which is preliminary data.</text>
</comment>
<accession>A0A2P5D0P3</accession>
<sequence>GLQSWIEKLQTFGLTSLTTHALPAVVVQSRMCTSYGYIDVLPTYNISDLVQDEAKEKQFGWLGMVMVPKRRGVRNGKE</sequence>
<keyword evidence="2" id="KW-1185">Reference proteome</keyword>
<dbReference type="AlphaFoldDB" id="A0A2P5D0P3"/>
<protein>
    <submittedName>
        <fullName evidence="1">Uncharacterized protein</fullName>
    </submittedName>
</protein>
<proteinExistence type="predicted"/>
<organism evidence="1 2">
    <name type="scientific">Parasponia andersonii</name>
    <name type="common">Sponia andersonii</name>
    <dbReference type="NCBI Taxonomy" id="3476"/>
    <lineage>
        <taxon>Eukaryota</taxon>
        <taxon>Viridiplantae</taxon>
        <taxon>Streptophyta</taxon>
        <taxon>Embryophyta</taxon>
        <taxon>Tracheophyta</taxon>
        <taxon>Spermatophyta</taxon>
        <taxon>Magnoliopsida</taxon>
        <taxon>eudicotyledons</taxon>
        <taxon>Gunneridae</taxon>
        <taxon>Pentapetalae</taxon>
        <taxon>rosids</taxon>
        <taxon>fabids</taxon>
        <taxon>Rosales</taxon>
        <taxon>Cannabaceae</taxon>
        <taxon>Parasponia</taxon>
    </lineage>
</organism>
<feature type="non-terminal residue" evidence="1">
    <location>
        <position position="1"/>
    </location>
</feature>
<reference evidence="2" key="1">
    <citation type="submission" date="2016-06" db="EMBL/GenBank/DDBJ databases">
        <title>Parallel loss of symbiosis genes in relatives of nitrogen-fixing non-legume Parasponia.</title>
        <authorList>
            <person name="Van Velzen R."/>
            <person name="Holmer R."/>
            <person name="Bu F."/>
            <person name="Rutten L."/>
            <person name="Van Zeijl A."/>
            <person name="Liu W."/>
            <person name="Santuari L."/>
            <person name="Cao Q."/>
            <person name="Sharma T."/>
            <person name="Shen D."/>
            <person name="Roswanjaya Y."/>
            <person name="Wardhani T."/>
            <person name="Kalhor M.S."/>
            <person name="Jansen J."/>
            <person name="Van den Hoogen J."/>
            <person name="Gungor B."/>
            <person name="Hartog M."/>
            <person name="Hontelez J."/>
            <person name="Verver J."/>
            <person name="Yang W.-C."/>
            <person name="Schijlen E."/>
            <person name="Repin R."/>
            <person name="Schilthuizen M."/>
            <person name="Schranz E."/>
            <person name="Heidstra R."/>
            <person name="Miyata K."/>
            <person name="Fedorova E."/>
            <person name="Kohlen W."/>
            <person name="Bisseling T."/>
            <person name="Smit S."/>
            <person name="Geurts R."/>
        </authorList>
    </citation>
    <scope>NUCLEOTIDE SEQUENCE [LARGE SCALE GENOMIC DNA]</scope>
    <source>
        <strain evidence="2">cv. WU1-14</strain>
    </source>
</reference>
<evidence type="ECO:0000313" key="1">
    <source>
        <dbReference type="EMBL" id="PON66874.1"/>
    </source>
</evidence>